<gene>
    <name evidence="1" type="ORF">F7D09_0846</name>
</gene>
<dbReference type="Proteomes" id="UP000441772">
    <property type="component" value="Unassembled WGS sequence"/>
</dbReference>
<dbReference type="AlphaFoldDB" id="A0A6I1GGI8"/>
<comment type="caution">
    <text evidence="1">The sequence shown here is derived from an EMBL/GenBank/DDBJ whole genome shotgun (WGS) entry which is preliminary data.</text>
</comment>
<evidence type="ECO:0000313" key="2">
    <source>
        <dbReference type="Proteomes" id="UP000441772"/>
    </source>
</evidence>
<reference evidence="1 2" key="1">
    <citation type="submission" date="2019-09" db="EMBL/GenBank/DDBJ databases">
        <title>Characterization of the phylogenetic diversity of two novel species belonging to the genus Bifidobacterium: Bifidobacterium cebidarum sp. nov. and Bifidobacterium leontopitheci sp. nov.</title>
        <authorList>
            <person name="Lugli G.A."/>
            <person name="Duranti S."/>
            <person name="Milani C."/>
            <person name="Turroni F."/>
            <person name="Ventura M."/>
        </authorList>
    </citation>
    <scope>NUCLEOTIDE SEQUENCE [LARGE SCALE GENOMIC DNA]</scope>
    <source>
        <strain evidence="1 2">LMG 31471</strain>
    </source>
</reference>
<organism evidence="1 2">
    <name type="scientific">Bifidobacterium leontopitheci</name>
    <dbReference type="NCBI Taxonomy" id="2650774"/>
    <lineage>
        <taxon>Bacteria</taxon>
        <taxon>Bacillati</taxon>
        <taxon>Actinomycetota</taxon>
        <taxon>Actinomycetes</taxon>
        <taxon>Bifidobacteriales</taxon>
        <taxon>Bifidobacteriaceae</taxon>
        <taxon>Bifidobacterium</taxon>
    </lineage>
</organism>
<dbReference type="EMBL" id="WBVT01000008">
    <property type="protein sequence ID" value="KAB7790740.1"/>
    <property type="molecule type" value="Genomic_DNA"/>
</dbReference>
<dbReference type="Pfam" id="PF25310">
    <property type="entry name" value="VG15"/>
    <property type="match status" value="1"/>
</dbReference>
<protein>
    <submittedName>
        <fullName evidence="1">Phage protein</fullName>
    </submittedName>
</protein>
<evidence type="ECO:0000313" key="1">
    <source>
        <dbReference type="EMBL" id="KAB7790740.1"/>
    </source>
</evidence>
<name>A0A6I1GGI8_9BIFI</name>
<keyword evidence="2" id="KW-1185">Reference proteome</keyword>
<proteinExistence type="predicted"/>
<accession>A0A6I1GGI8</accession>
<sequence length="461" mass="51642">MDRLAKAQQSAVTQARRELRKVFETVYNMYDDPADMRDALLDLVPAIAAKYGDAGSVAAGEWYEQMRAKWFKDAIDIDTTYQPDDKAMRETIRRLAGHLWDGKDGSPADPDAMLRGLLANMDKWVKAGGRGVIEKAARRDPRKPRYARVPQGAKTCAFCGMLAGRGFVYSSAEAAGAMSQYHKDCDCEVIPSWDKKNPKVQGYDDSRFEKRYMEARRMLEDGTVPEELRYGLLKIKPYLEPKHRKSWYGPADPNNVNSITYLMRHLHPDEFTDLILETPDFLFKDGRAKKALGDDAAKSLDGILRNSAHQSTAKLWAQYSDRYVIKSSTLGKGGRAHYSKTEGGIFVDIDSVGKPSRGHGPYGVFIHESAHMLDDLLGDGSSGYCVTYRGGIFPKTLADEGTSLFYRRVEMVEADSYPERFSKAMESIAEEFWDIGGDDSLNLHDMMIASLQSVNTSLAET</sequence>
<dbReference type="InterPro" id="IPR057369">
    <property type="entry name" value="VG15"/>
</dbReference>